<dbReference type="SUPFAM" id="SSF46785">
    <property type="entry name" value="Winged helix' DNA-binding domain"/>
    <property type="match status" value="1"/>
</dbReference>
<evidence type="ECO:0000256" key="2">
    <source>
        <dbReference type="ARBA" id="ARBA00023125"/>
    </source>
</evidence>
<dbReference type="AlphaFoldDB" id="A0A078MSN8"/>
<dbReference type="GO" id="GO:0003677">
    <property type="term" value="F:DNA binding"/>
    <property type="evidence" value="ECO:0007669"/>
    <property type="project" value="UniProtKB-KW"/>
</dbReference>
<dbReference type="PRINTS" id="PR00035">
    <property type="entry name" value="HTHGNTR"/>
</dbReference>
<dbReference type="InterPro" id="IPR028978">
    <property type="entry name" value="Chorismate_lyase_/UTRA_dom_sf"/>
</dbReference>
<dbReference type="Gene3D" id="3.40.1410.10">
    <property type="entry name" value="Chorismate lyase-like"/>
    <property type="match status" value="1"/>
</dbReference>
<dbReference type="SMART" id="SM00866">
    <property type="entry name" value="UTRA"/>
    <property type="match status" value="1"/>
</dbReference>
<dbReference type="PANTHER" id="PTHR44846">
    <property type="entry name" value="MANNOSYL-D-GLYCERATE TRANSPORT/METABOLISM SYSTEM REPRESSOR MNGR-RELATED"/>
    <property type="match status" value="1"/>
</dbReference>
<sequence>MSQFRGAPKYYRLKEHLRTLAAAGEPGSLLPTERALAAEFGTSRTTVRQAIGELVAEGVLDRQQGHGTFVAYNRPTYVRQLTSFTEDAGAQGLRSSSRVLGISTVAAEGEAAVRLELPEGSALTRVERIRLINDEPLAHETALLPGELPDLAQALERTGSLYAALQESYGVRITEAEDTVQTRLAGPDEVALLGLEMGFPLLMVHRLGLAGDRPAEWTRSLFRGDRFRFQARRHRD</sequence>
<evidence type="ECO:0000259" key="4">
    <source>
        <dbReference type="PROSITE" id="PS50949"/>
    </source>
</evidence>
<dbReference type="SMART" id="SM00345">
    <property type="entry name" value="HTH_GNTR"/>
    <property type="match status" value="1"/>
</dbReference>
<dbReference type="Gene3D" id="1.10.10.10">
    <property type="entry name" value="Winged helix-like DNA-binding domain superfamily/Winged helix DNA-binding domain"/>
    <property type="match status" value="1"/>
</dbReference>
<protein>
    <submittedName>
        <fullName evidence="5">HTH-type transcriptional repressor DasR</fullName>
    </submittedName>
</protein>
<dbReference type="PROSITE" id="PS50949">
    <property type="entry name" value="HTH_GNTR"/>
    <property type="match status" value="1"/>
</dbReference>
<dbReference type="PANTHER" id="PTHR44846:SF1">
    <property type="entry name" value="MANNOSYL-D-GLYCERATE TRANSPORT_METABOLISM SYSTEM REPRESSOR MNGR-RELATED"/>
    <property type="match status" value="1"/>
</dbReference>
<dbReference type="GO" id="GO:0045892">
    <property type="term" value="P:negative regulation of DNA-templated transcription"/>
    <property type="evidence" value="ECO:0007669"/>
    <property type="project" value="TreeGrafter"/>
</dbReference>
<keyword evidence="2" id="KW-0238">DNA-binding</keyword>
<accession>A0A078MSN8</accession>
<dbReference type="InterPro" id="IPR050679">
    <property type="entry name" value="Bact_HTH_transcr_reg"/>
</dbReference>
<proteinExistence type="predicted"/>
<organism evidence="5">
    <name type="scientific">Arthrobacter saudimassiliensis</name>
    <dbReference type="NCBI Taxonomy" id="1461584"/>
    <lineage>
        <taxon>Bacteria</taxon>
        <taxon>Bacillati</taxon>
        <taxon>Actinomycetota</taxon>
        <taxon>Actinomycetes</taxon>
        <taxon>Micrococcales</taxon>
        <taxon>Micrococcaceae</taxon>
        <taxon>Arthrobacter</taxon>
    </lineage>
</organism>
<dbReference type="PATRIC" id="fig|1461584.3.peg.2620"/>
<evidence type="ECO:0000256" key="1">
    <source>
        <dbReference type="ARBA" id="ARBA00023015"/>
    </source>
</evidence>
<dbReference type="CDD" id="cd07377">
    <property type="entry name" value="WHTH_GntR"/>
    <property type="match status" value="1"/>
</dbReference>
<feature type="domain" description="HTH gntR-type" evidence="4">
    <location>
        <begin position="7"/>
        <end position="73"/>
    </location>
</feature>
<dbReference type="Pfam" id="PF07702">
    <property type="entry name" value="UTRA"/>
    <property type="match status" value="1"/>
</dbReference>
<dbReference type="InterPro" id="IPR011663">
    <property type="entry name" value="UTRA"/>
</dbReference>
<name>A0A078MSN8_9MICC</name>
<keyword evidence="1" id="KW-0805">Transcription regulation</keyword>
<dbReference type="InterPro" id="IPR000524">
    <property type="entry name" value="Tscrpt_reg_HTH_GntR"/>
</dbReference>
<evidence type="ECO:0000256" key="3">
    <source>
        <dbReference type="ARBA" id="ARBA00023163"/>
    </source>
</evidence>
<gene>
    <name evidence="5" type="primary">dasR_2</name>
    <name evidence="5" type="ORF">BN1051_02647</name>
</gene>
<dbReference type="SUPFAM" id="SSF64288">
    <property type="entry name" value="Chorismate lyase-like"/>
    <property type="match status" value="1"/>
</dbReference>
<dbReference type="Pfam" id="PF00392">
    <property type="entry name" value="GntR"/>
    <property type="match status" value="1"/>
</dbReference>
<dbReference type="GO" id="GO:0003700">
    <property type="term" value="F:DNA-binding transcription factor activity"/>
    <property type="evidence" value="ECO:0007669"/>
    <property type="project" value="InterPro"/>
</dbReference>
<dbReference type="EMBL" id="LN483072">
    <property type="protein sequence ID" value="CEA09279.1"/>
    <property type="molecule type" value="Genomic_DNA"/>
</dbReference>
<reference evidence="5" key="1">
    <citation type="submission" date="2014-07" db="EMBL/GenBank/DDBJ databases">
        <authorList>
            <person name="Urmite Genomes Urmite Genomes"/>
        </authorList>
    </citation>
    <scope>NUCLEOTIDE SEQUENCE</scope>
    <source>
        <strain evidence="5">11W110_air</strain>
    </source>
</reference>
<dbReference type="InterPro" id="IPR036388">
    <property type="entry name" value="WH-like_DNA-bd_sf"/>
</dbReference>
<dbReference type="InterPro" id="IPR036390">
    <property type="entry name" value="WH_DNA-bd_sf"/>
</dbReference>
<keyword evidence="3" id="KW-0804">Transcription</keyword>
<evidence type="ECO:0000313" key="5">
    <source>
        <dbReference type="EMBL" id="CEA09279.1"/>
    </source>
</evidence>